<evidence type="ECO:0000256" key="1">
    <source>
        <dbReference type="ARBA" id="ARBA00004479"/>
    </source>
</evidence>
<dbReference type="SUPFAM" id="SSF56112">
    <property type="entry name" value="Protein kinase-like (PK-like)"/>
    <property type="match status" value="1"/>
</dbReference>
<evidence type="ECO:0000256" key="3">
    <source>
        <dbReference type="ARBA" id="ARBA00012401"/>
    </source>
</evidence>
<comment type="similarity">
    <text evidence="2">Belongs to the protein kinase superfamily. TKL Ser/Thr protein kinase family. TGFB receptor subfamily.</text>
</comment>
<evidence type="ECO:0000256" key="7">
    <source>
        <dbReference type="ARBA" id="ARBA00022729"/>
    </source>
</evidence>
<keyword evidence="12" id="KW-0472">Membrane</keyword>
<keyword evidence="7" id="KW-0732">Signal</keyword>
<evidence type="ECO:0000256" key="9">
    <source>
        <dbReference type="ARBA" id="ARBA00022777"/>
    </source>
</evidence>
<feature type="non-terminal residue" evidence="15">
    <location>
        <position position="1"/>
    </location>
</feature>
<reference evidence="15" key="1">
    <citation type="submission" date="2021-02" db="EMBL/GenBank/DDBJ databases">
        <authorList>
            <person name="Nowell W R."/>
        </authorList>
    </citation>
    <scope>NUCLEOTIDE SEQUENCE</scope>
</reference>
<protein>
    <recommendedName>
        <fullName evidence="3">receptor protein serine/threonine kinase</fullName>
        <ecNumber evidence="3">2.7.11.30</ecNumber>
    </recommendedName>
</protein>
<dbReference type="GO" id="GO:0071363">
    <property type="term" value="P:cellular response to growth factor stimulus"/>
    <property type="evidence" value="ECO:0007669"/>
    <property type="project" value="TreeGrafter"/>
</dbReference>
<dbReference type="InterPro" id="IPR000333">
    <property type="entry name" value="TGFB_receptor"/>
</dbReference>
<comment type="caution">
    <text evidence="15">The sequence shown here is derived from an EMBL/GenBank/DDBJ whole genome shotgun (WGS) entry which is preliminary data.</text>
</comment>
<accession>A0A820CEU8</accession>
<keyword evidence="8" id="KW-0547">Nucleotide-binding</keyword>
<keyword evidence="6" id="KW-0812">Transmembrane</keyword>
<dbReference type="InterPro" id="IPR000719">
    <property type="entry name" value="Prot_kinase_dom"/>
</dbReference>
<dbReference type="GO" id="GO:0005886">
    <property type="term" value="C:plasma membrane"/>
    <property type="evidence" value="ECO:0007669"/>
    <property type="project" value="TreeGrafter"/>
</dbReference>
<dbReference type="GO" id="GO:0004675">
    <property type="term" value="F:transmembrane receptor protein serine/threonine kinase activity"/>
    <property type="evidence" value="ECO:0007669"/>
    <property type="project" value="UniProtKB-EC"/>
</dbReference>
<evidence type="ECO:0000256" key="4">
    <source>
        <dbReference type="ARBA" id="ARBA00022527"/>
    </source>
</evidence>
<proteinExistence type="inferred from homology"/>
<evidence type="ECO:0000256" key="8">
    <source>
        <dbReference type="ARBA" id="ARBA00022741"/>
    </source>
</evidence>
<dbReference type="Gene3D" id="1.10.510.10">
    <property type="entry name" value="Transferase(Phosphotransferase) domain 1"/>
    <property type="match status" value="1"/>
</dbReference>
<feature type="domain" description="Protein kinase" evidence="14">
    <location>
        <begin position="1"/>
        <end position="110"/>
    </location>
</feature>
<keyword evidence="10" id="KW-0067">ATP-binding</keyword>
<evidence type="ECO:0000256" key="2">
    <source>
        <dbReference type="ARBA" id="ARBA00009605"/>
    </source>
</evidence>
<dbReference type="AlphaFoldDB" id="A0A820CEU8"/>
<dbReference type="EMBL" id="CAJOBD010017315">
    <property type="protein sequence ID" value="CAF4221290.1"/>
    <property type="molecule type" value="Genomic_DNA"/>
</dbReference>
<evidence type="ECO:0000256" key="10">
    <source>
        <dbReference type="ARBA" id="ARBA00022840"/>
    </source>
</evidence>
<organism evidence="15 16">
    <name type="scientific">Rotaria sordida</name>
    <dbReference type="NCBI Taxonomy" id="392033"/>
    <lineage>
        <taxon>Eukaryota</taxon>
        <taxon>Metazoa</taxon>
        <taxon>Spiralia</taxon>
        <taxon>Gnathifera</taxon>
        <taxon>Rotifera</taxon>
        <taxon>Eurotatoria</taxon>
        <taxon>Bdelloidea</taxon>
        <taxon>Philodinida</taxon>
        <taxon>Philodinidae</taxon>
        <taxon>Rotaria</taxon>
    </lineage>
</organism>
<sequence>IGTPRYLSPELLAGTIRCDETSLLKCDVYTPGIVFWKVLSRFHFQNIDVNNCLYPLEEQLEELNLSLNNPTSFQLKSFELIVNILNECWQLNPDLRISFGVIFNRIRSFLSSLYNN</sequence>
<keyword evidence="9" id="KW-0418">Kinase</keyword>
<dbReference type="PANTHER" id="PTHR23255:SF72">
    <property type="entry name" value="RECEPTOR PROTEIN SERINE_THREONINE KINASE"/>
    <property type="match status" value="1"/>
</dbReference>
<evidence type="ECO:0000313" key="16">
    <source>
        <dbReference type="Proteomes" id="UP000663836"/>
    </source>
</evidence>
<evidence type="ECO:0000259" key="14">
    <source>
        <dbReference type="PROSITE" id="PS50011"/>
    </source>
</evidence>
<evidence type="ECO:0000256" key="6">
    <source>
        <dbReference type="ARBA" id="ARBA00022692"/>
    </source>
</evidence>
<evidence type="ECO:0000256" key="11">
    <source>
        <dbReference type="ARBA" id="ARBA00022989"/>
    </source>
</evidence>
<evidence type="ECO:0000256" key="5">
    <source>
        <dbReference type="ARBA" id="ARBA00022679"/>
    </source>
</evidence>
<dbReference type="InterPro" id="IPR011009">
    <property type="entry name" value="Kinase-like_dom_sf"/>
</dbReference>
<dbReference type="GO" id="GO:0005524">
    <property type="term" value="F:ATP binding"/>
    <property type="evidence" value="ECO:0007669"/>
    <property type="project" value="UniProtKB-KW"/>
</dbReference>
<evidence type="ECO:0000256" key="13">
    <source>
        <dbReference type="ARBA" id="ARBA00023170"/>
    </source>
</evidence>
<gene>
    <name evidence="15" type="ORF">JBS370_LOCUS37457</name>
</gene>
<evidence type="ECO:0000313" key="15">
    <source>
        <dbReference type="EMBL" id="CAF4221290.1"/>
    </source>
</evidence>
<name>A0A820CEU8_9BILA</name>
<keyword evidence="4" id="KW-0723">Serine/threonine-protein kinase</keyword>
<keyword evidence="5" id="KW-0808">Transferase</keyword>
<comment type="subcellular location">
    <subcellularLocation>
        <location evidence="1">Membrane</location>
        <topology evidence="1">Single-pass type I membrane protein</topology>
    </subcellularLocation>
</comment>
<dbReference type="PROSITE" id="PS50011">
    <property type="entry name" value="PROTEIN_KINASE_DOM"/>
    <property type="match status" value="1"/>
</dbReference>
<keyword evidence="13" id="KW-0675">Receptor</keyword>
<evidence type="ECO:0000256" key="12">
    <source>
        <dbReference type="ARBA" id="ARBA00023136"/>
    </source>
</evidence>
<dbReference type="EC" id="2.7.11.30" evidence="3"/>
<keyword evidence="11" id="KW-1133">Transmembrane helix</keyword>
<dbReference type="PANTHER" id="PTHR23255">
    <property type="entry name" value="TRANSFORMING GROWTH FACTOR-BETA RECEPTOR TYPE I AND II"/>
    <property type="match status" value="1"/>
</dbReference>
<dbReference type="Proteomes" id="UP000663836">
    <property type="component" value="Unassembled WGS sequence"/>
</dbReference>
<dbReference type="GO" id="GO:0043235">
    <property type="term" value="C:receptor complex"/>
    <property type="evidence" value="ECO:0007669"/>
    <property type="project" value="TreeGrafter"/>
</dbReference>